<dbReference type="SUPFAM" id="SSF53335">
    <property type="entry name" value="S-adenosyl-L-methionine-dependent methyltransferases"/>
    <property type="match status" value="1"/>
</dbReference>
<keyword evidence="2 5" id="KW-0808">Transferase</keyword>
<protein>
    <submittedName>
        <fullName evidence="5">Class I SAM-dependent methyltransferase</fullName>
    </submittedName>
</protein>
<evidence type="ECO:0000259" key="4">
    <source>
        <dbReference type="Pfam" id="PF13649"/>
    </source>
</evidence>
<proteinExistence type="predicted"/>
<dbReference type="GO" id="GO:0032259">
    <property type="term" value="P:methylation"/>
    <property type="evidence" value="ECO:0007669"/>
    <property type="project" value="UniProtKB-KW"/>
</dbReference>
<evidence type="ECO:0000313" key="6">
    <source>
        <dbReference type="Proteomes" id="UP000585363"/>
    </source>
</evidence>
<dbReference type="Proteomes" id="UP000585363">
    <property type="component" value="Unassembled WGS sequence"/>
</dbReference>
<dbReference type="AlphaFoldDB" id="A0A848MPK6"/>
<dbReference type="EMBL" id="JAADJU010000017">
    <property type="protein sequence ID" value="NMP29725.1"/>
    <property type="molecule type" value="Genomic_DNA"/>
</dbReference>
<sequence length="206" mass="23844">MDHPSAENIIDLYEHHAAAWDNVRQHHFYEQKWLDKFRHAMIPHGKILDIGCGAGKPVAEYLIAQNHDFCGIDASPSMINLCRQRFPHHHWQVADMRQLALPDKFDGLLAWNSFFHLKRDDQRRMFDIFQCHARVNAILMFTSGPADGEAIGTFENQPLYHASLAPEEYRQLLHQHGFSVIDMQVEDPECGLQTIWLAKYDAINLS</sequence>
<gene>
    <name evidence="5" type="ORF">GW590_23045</name>
</gene>
<reference evidence="5 6" key="1">
    <citation type="submission" date="2020-01" db="EMBL/GenBank/DDBJ databases">
        <authorList>
            <person name="Lee S.D."/>
        </authorList>
    </citation>
    <scope>NUCLEOTIDE SEQUENCE [LARGE SCALE GENOMIC DNA]</scope>
    <source>
        <strain evidence="5 6">SAP-1</strain>
    </source>
</reference>
<evidence type="ECO:0000256" key="2">
    <source>
        <dbReference type="ARBA" id="ARBA00022679"/>
    </source>
</evidence>
<dbReference type="GO" id="GO:0008168">
    <property type="term" value="F:methyltransferase activity"/>
    <property type="evidence" value="ECO:0007669"/>
    <property type="project" value="UniProtKB-KW"/>
</dbReference>
<dbReference type="RefSeq" id="WP_169405438.1">
    <property type="nucleotide sequence ID" value="NZ_JAADJU010000017.1"/>
</dbReference>
<accession>A0A848MPK6</accession>
<comment type="caution">
    <text evidence="5">The sequence shown here is derived from an EMBL/GenBank/DDBJ whole genome shotgun (WGS) entry which is preliminary data.</text>
</comment>
<dbReference type="Gene3D" id="3.40.50.150">
    <property type="entry name" value="Vaccinia Virus protein VP39"/>
    <property type="match status" value="1"/>
</dbReference>
<keyword evidence="6" id="KW-1185">Reference proteome</keyword>
<dbReference type="InterPro" id="IPR041698">
    <property type="entry name" value="Methyltransf_25"/>
</dbReference>
<organism evidence="5 6">
    <name type="scientific">Rouxiella aceris</name>
    <dbReference type="NCBI Taxonomy" id="2703884"/>
    <lineage>
        <taxon>Bacteria</taxon>
        <taxon>Pseudomonadati</taxon>
        <taxon>Pseudomonadota</taxon>
        <taxon>Gammaproteobacteria</taxon>
        <taxon>Enterobacterales</taxon>
        <taxon>Yersiniaceae</taxon>
        <taxon>Rouxiella</taxon>
    </lineage>
</organism>
<evidence type="ECO:0000256" key="1">
    <source>
        <dbReference type="ARBA" id="ARBA00022603"/>
    </source>
</evidence>
<name>A0A848MPK6_9GAMM</name>
<dbReference type="PANTHER" id="PTHR43861:SF1">
    <property type="entry name" value="TRANS-ACONITATE 2-METHYLTRANSFERASE"/>
    <property type="match status" value="1"/>
</dbReference>
<dbReference type="Pfam" id="PF13649">
    <property type="entry name" value="Methyltransf_25"/>
    <property type="match status" value="1"/>
</dbReference>
<dbReference type="CDD" id="cd02440">
    <property type="entry name" value="AdoMet_MTases"/>
    <property type="match status" value="1"/>
</dbReference>
<dbReference type="PANTHER" id="PTHR43861">
    <property type="entry name" value="TRANS-ACONITATE 2-METHYLTRANSFERASE-RELATED"/>
    <property type="match status" value="1"/>
</dbReference>
<keyword evidence="1 5" id="KW-0489">Methyltransferase</keyword>
<evidence type="ECO:0000256" key="3">
    <source>
        <dbReference type="ARBA" id="ARBA00022691"/>
    </source>
</evidence>
<dbReference type="InterPro" id="IPR029063">
    <property type="entry name" value="SAM-dependent_MTases_sf"/>
</dbReference>
<reference evidence="5 6" key="2">
    <citation type="submission" date="2020-06" db="EMBL/GenBank/DDBJ databases">
        <title>Polyphasic characterization of a Rahnella strain isolated from tree sap.</title>
        <authorList>
            <person name="Kim I.S."/>
        </authorList>
    </citation>
    <scope>NUCLEOTIDE SEQUENCE [LARGE SCALE GENOMIC DNA]</scope>
    <source>
        <strain evidence="5 6">SAP-1</strain>
    </source>
</reference>
<keyword evidence="3" id="KW-0949">S-adenosyl-L-methionine</keyword>
<evidence type="ECO:0000313" key="5">
    <source>
        <dbReference type="EMBL" id="NMP29725.1"/>
    </source>
</evidence>
<feature type="domain" description="Methyltransferase" evidence="4">
    <location>
        <begin position="47"/>
        <end position="127"/>
    </location>
</feature>